<dbReference type="GO" id="GO:0005524">
    <property type="term" value="F:ATP binding"/>
    <property type="evidence" value="ECO:0007669"/>
    <property type="project" value="UniProtKB-KW"/>
</dbReference>
<evidence type="ECO:0000313" key="7">
    <source>
        <dbReference type="EMBL" id="PWV62489.1"/>
    </source>
</evidence>
<organism evidence="7 8">
    <name type="scientific">Plasticicumulans acidivorans</name>
    <dbReference type="NCBI Taxonomy" id="886464"/>
    <lineage>
        <taxon>Bacteria</taxon>
        <taxon>Pseudomonadati</taxon>
        <taxon>Pseudomonadota</taxon>
        <taxon>Gammaproteobacteria</taxon>
        <taxon>Candidatus Competibacteraceae</taxon>
        <taxon>Plasticicumulans</taxon>
    </lineage>
</organism>
<protein>
    <submittedName>
        <fullName evidence="7">Glutathionylspermidine synthase</fullName>
    </submittedName>
</protein>
<dbReference type="GO" id="GO:0016874">
    <property type="term" value="F:ligase activity"/>
    <property type="evidence" value="ECO:0007669"/>
    <property type="project" value="UniProtKB-KW"/>
</dbReference>
<dbReference type="SUPFAM" id="SSF56059">
    <property type="entry name" value="Glutathione synthetase ATP-binding domain-like"/>
    <property type="match status" value="1"/>
</dbReference>
<feature type="domain" description="Glutathionylspermidine synthase pre-ATP-grasp-like" evidence="6">
    <location>
        <begin position="12"/>
        <end position="384"/>
    </location>
</feature>
<sequence length="386" mass="44276">MRRLPLEPRTDWQQTAQHFGFRFHTMYGEPYWDESACYAFTLAQIERDLEDPSAELHAMCLDIVDTIVREEALLRRLAIPKFAWGWLRDSWLRGERSLYGRFDFAYDGHGPAKLYEYNADTPTALYETAFFQWVWLEQALERGLIPADCDQFNSVQETLIGRFGELGIDATLFLACARGSEEDRGTVDYLRDCAMQAGLHTDFLHIEDIGIDTQGQFTGLHGEPLRWLFKLYPWEFMLREPYAPRLPGSDTYFVEPPWKALLSNKGLLPLLWERHPQHPNLLPAYFADDPRCGRLGMNFVRKPLFSREGANVRVVRHGQILHDAPGPYGEEGYVLQALRMPPVFDGRHVVVGSWIVGDTACGIGLREDAGVVTQDLSRFVPHVILD</sequence>
<keyword evidence="1" id="KW-0436">Ligase</keyword>
<dbReference type="Proteomes" id="UP000246569">
    <property type="component" value="Unassembled WGS sequence"/>
</dbReference>
<keyword evidence="3" id="KW-0547">Nucleotide-binding</keyword>
<dbReference type="SUPFAM" id="SSF52440">
    <property type="entry name" value="PreATP-grasp domain"/>
    <property type="match status" value="1"/>
</dbReference>
<reference evidence="7 8" key="1">
    <citation type="submission" date="2018-05" db="EMBL/GenBank/DDBJ databases">
        <title>Genomic Encyclopedia of Type Strains, Phase IV (KMG-IV): sequencing the most valuable type-strain genomes for metagenomic binning, comparative biology and taxonomic classification.</title>
        <authorList>
            <person name="Goeker M."/>
        </authorList>
    </citation>
    <scope>NUCLEOTIDE SEQUENCE [LARGE SCALE GENOMIC DNA]</scope>
    <source>
        <strain evidence="7 8">DSM 23606</strain>
    </source>
</reference>
<evidence type="ECO:0000256" key="1">
    <source>
        <dbReference type="ARBA" id="ARBA00022598"/>
    </source>
</evidence>
<dbReference type="Gene3D" id="3.30.1490.330">
    <property type="match status" value="1"/>
</dbReference>
<dbReference type="InterPro" id="IPR005494">
    <property type="entry name" value="GSPS_pre-ATP-grasp-like_dom"/>
</dbReference>
<dbReference type="Pfam" id="PF03738">
    <property type="entry name" value="GSP_synth"/>
    <property type="match status" value="1"/>
</dbReference>
<keyword evidence="2" id="KW-0479">Metal-binding</keyword>
<evidence type="ECO:0000259" key="6">
    <source>
        <dbReference type="Pfam" id="PF03738"/>
    </source>
</evidence>
<name>A0A317N174_9GAMM</name>
<evidence type="ECO:0000256" key="4">
    <source>
        <dbReference type="ARBA" id="ARBA00022840"/>
    </source>
</evidence>
<dbReference type="OrthoDB" id="9765517at2"/>
<dbReference type="RefSeq" id="WP_110018306.1">
    <property type="nucleotide sequence ID" value="NZ_QGTJ01000004.1"/>
</dbReference>
<accession>A0A317N174</accession>
<gene>
    <name evidence="7" type="ORF">C7443_104285</name>
</gene>
<evidence type="ECO:0000256" key="2">
    <source>
        <dbReference type="ARBA" id="ARBA00022723"/>
    </source>
</evidence>
<dbReference type="GO" id="GO:0046872">
    <property type="term" value="F:metal ion binding"/>
    <property type="evidence" value="ECO:0007669"/>
    <property type="project" value="UniProtKB-KW"/>
</dbReference>
<evidence type="ECO:0000313" key="8">
    <source>
        <dbReference type="Proteomes" id="UP000246569"/>
    </source>
</evidence>
<keyword evidence="4" id="KW-0067">ATP-binding</keyword>
<comment type="caution">
    <text evidence="7">The sequence shown here is derived from an EMBL/GenBank/DDBJ whole genome shotgun (WGS) entry which is preliminary data.</text>
</comment>
<keyword evidence="5" id="KW-0460">Magnesium</keyword>
<proteinExistence type="predicted"/>
<evidence type="ECO:0000256" key="3">
    <source>
        <dbReference type="ARBA" id="ARBA00022741"/>
    </source>
</evidence>
<dbReference type="EMBL" id="QGTJ01000004">
    <property type="protein sequence ID" value="PWV62489.1"/>
    <property type="molecule type" value="Genomic_DNA"/>
</dbReference>
<dbReference type="AlphaFoldDB" id="A0A317N174"/>
<dbReference type="InterPro" id="IPR016185">
    <property type="entry name" value="PreATP-grasp_dom_sf"/>
</dbReference>
<keyword evidence="8" id="KW-1185">Reference proteome</keyword>
<evidence type="ECO:0000256" key="5">
    <source>
        <dbReference type="ARBA" id="ARBA00022842"/>
    </source>
</evidence>